<reference evidence="6" key="2">
    <citation type="submission" date="2013-12" db="EMBL/GenBank/DDBJ databases">
        <authorList>
            <person name="Yu Y."/>
            <person name="Lee S."/>
            <person name="de Baynast K."/>
            <person name="Wissotski M."/>
            <person name="Liu L."/>
            <person name="Talag J."/>
            <person name="Goicoechea J."/>
            <person name="Angelova A."/>
            <person name="Jetty R."/>
            <person name="Kudrna D."/>
            <person name="Golser W."/>
            <person name="Rivera L."/>
            <person name="Zhang J."/>
            <person name="Wing R."/>
        </authorList>
    </citation>
    <scope>NUCLEOTIDE SEQUENCE</scope>
</reference>
<protein>
    <recommendedName>
        <fullName evidence="7">Pentacotripeptide-repeat region of PRORP domain-containing protein</fullName>
    </recommendedName>
</protein>
<dbReference type="InterPro" id="IPR011990">
    <property type="entry name" value="TPR-like_helical_dom_sf"/>
</dbReference>
<dbReference type="InterPro" id="IPR002885">
    <property type="entry name" value="PPR_rpt"/>
</dbReference>
<organism evidence="5 6">
    <name type="scientific">Leersia perrieri</name>
    <dbReference type="NCBI Taxonomy" id="77586"/>
    <lineage>
        <taxon>Eukaryota</taxon>
        <taxon>Viridiplantae</taxon>
        <taxon>Streptophyta</taxon>
        <taxon>Embryophyta</taxon>
        <taxon>Tracheophyta</taxon>
        <taxon>Spermatophyta</taxon>
        <taxon>Magnoliopsida</taxon>
        <taxon>Liliopsida</taxon>
        <taxon>Poales</taxon>
        <taxon>Poaceae</taxon>
        <taxon>BOP clade</taxon>
        <taxon>Oryzoideae</taxon>
        <taxon>Oryzeae</taxon>
        <taxon>Oryzinae</taxon>
        <taxon>Leersia</taxon>
    </lineage>
</organism>
<dbReference type="Gramene" id="LPERR11G04590.1">
    <property type="protein sequence ID" value="LPERR11G04590.1"/>
    <property type="gene ID" value="LPERR11G04590"/>
</dbReference>
<comment type="similarity">
    <text evidence="1">Belongs to the PPR family. P subfamily.</text>
</comment>
<dbReference type="HOGENOM" id="CLU_002706_14_2_1"/>
<keyword evidence="2" id="KW-0677">Repeat</keyword>
<dbReference type="EnsemblPlants" id="LPERR11G04590.1">
    <property type="protein sequence ID" value="LPERR11G04590.1"/>
    <property type="gene ID" value="LPERR11G04590"/>
</dbReference>
<dbReference type="PROSITE" id="PS51375">
    <property type="entry name" value="PPR"/>
    <property type="match status" value="3"/>
</dbReference>
<evidence type="ECO:0000256" key="2">
    <source>
        <dbReference type="ARBA" id="ARBA00022737"/>
    </source>
</evidence>
<evidence type="ECO:0000256" key="1">
    <source>
        <dbReference type="ARBA" id="ARBA00007626"/>
    </source>
</evidence>
<reference evidence="5" key="3">
    <citation type="submission" date="2015-04" db="UniProtKB">
        <authorList>
            <consortium name="EnsemblPlants"/>
        </authorList>
    </citation>
    <scope>IDENTIFICATION</scope>
</reference>
<keyword evidence="6" id="KW-1185">Reference proteome</keyword>
<dbReference type="NCBIfam" id="TIGR00756">
    <property type="entry name" value="PPR"/>
    <property type="match status" value="3"/>
</dbReference>
<evidence type="ECO:0000313" key="6">
    <source>
        <dbReference type="Proteomes" id="UP000032180"/>
    </source>
</evidence>
<name>A0A0D9XPU1_9ORYZ</name>
<dbReference type="Proteomes" id="UP000032180">
    <property type="component" value="Chromosome 11"/>
</dbReference>
<reference evidence="5 6" key="1">
    <citation type="submission" date="2012-08" db="EMBL/GenBank/DDBJ databases">
        <title>Oryza genome evolution.</title>
        <authorList>
            <person name="Wing R.A."/>
        </authorList>
    </citation>
    <scope>NUCLEOTIDE SEQUENCE</scope>
</reference>
<keyword evidence="3" id="KW-0809">Transit peptide</keyword>
<feature type="repeat" description="PPR" evidence="4">
    <location>
        <begin position="168"/>
        <end position="202"/>
    </location>
</feature>
<evidence type="ECO:0000256" key="4">
    <source>
        <dbReference type="PROSITE-ProRule" id="PRU00708"/>
    </source>
</evidence>
<dbReference type="AlphaFoldDB" id="A0A0D9XPU1"/>
<proteinExistence type="inferred from homology"/>
<evidence type="ECO:0000313" key="5">
    <source>
        <dbReference type="EnsemblPlants" id="LPERR11G04590.1"/>
    </source>
</evidence>
<dbReference type="eggNOG" id="KOG4197">
    <property type="taxonomic scope" value="Eukaryota"/>
</dbReference>
<dbReference type="Pfam" id="PF13041">
    <property type="entry name" value="PPR_2"/>
    <property type="match status" value="1"/>
</dbReference>
<sequence>MVRRVADTGALVGCIRRSKGVGAIQGWGRKGICGGAPKDARHVFDGLLRRGRGASIDELNRALAAVARNRPAAAVSCFNRMARAAGADDEVMIPPPTLPTYDILIGCCCRAGRLDLGFAAFGSVIKKGFRVDVDIFNCLLKGLRAEKRTSDAMDLVLRRMTEHGCIPNVFSYSIFLKLLCDGNRMQEALDLLHMMADDGGCPPNLLCLF</sequence>
<feature type="repeat" description="PPR" evidence="4">
    <location>
        <begin position="132"/>
        <end position="167"/>
    </location>
</feature>
<accession>A0A0D9XPU1</accession>
<dbReference type="InterPro" id="IPR050872">
    <property type="entry name" value="PPR_P_subfamily"/>
</dbReference>
<feature type="repeat" description="PPR" evidence="4">
    <location>
        <begin position="97"/>
        <end position="131"/>
    </location>
</feature>
<evidence type="ECO:0000256" key="3">
    <source>
        <dbReference type="ARBA" id="ARBA00022946"/>
    </source>
</evidence>
<dbReference type="Pfam" id="PF01535">
    <property type="entry name" value="PPR"/>
    <property type="match status" value="1"/>
</dbReference>
<dbReference type="PANTHER" id="PTHR46128">
    <property type="entry name" value="MITOCHONDRIAL GROUP I INTRON SPLICING FACTOR CCM1"/>
    <property type="match status" value="1"/>
</dbReference>
<evidence type="ECO:0008006" key="7">
    <source>
        <dbReference type="Google" id="ProtNLM"/>
    </source>
</evidence>
<dbReference type="Gene3D" id="1.25.40.10">
    <property type="entry name" value="Tetratricopeptide repeat domain"/>
    <property type="match status" value="1"/>
</dbReference>
<dbReference type="PANTHER" id="PTHR46128:SF358">
    <property type="entry name" value="TETRATRICOPEPTIDE REPEAT (TPR)-LIKE SUPERFAMILY PROTEIN"/>
    <property type="match status" value="1"/>
</dbReference>
<dbReference type="STRING" id="77586.A0A0D9XPU1"/>